<feature type="compositionally biased region" description="Basic and acidic residues" evidence="1">
    <location>
        <begin position="110"/>
        <end position="125"/>
    </location>
</feature>
<feature type="compositionally biased region" description="Basic residues" evidence="1">
    <location>
        <begin position="62"/>
        <end position="75"/>
    </location>
</feature>
<feature type="region of interest" description="Disordered" evidence="1">
    <location>
        <begin position="1"/>
        <end position="75"/>
    </location>
</feature>
<evidence type="ECO:0000256" key="1">
    <source>
        <dbReference type="SAM" id="MobiDB-lite"/>
    </source>
</evidence>
<feature type="non-terminal residue" evidence="2">
    <location>
        <position position="1"/>
    </location>
</feature>
<name>A0A6J4LP03_9ACTN</name>
<feature type="compositionally biased region" description="Low complexity" evidence="1">
    <location>
        <begin position="1"/>
        <end position="15"/>
    </location>
</feature>
<feature type="compositionally biased region" description="Basic residues" evidence="1">
    <location>
        <begin position="39"/>
        <end position="55"/>
    </location>
</feature>
<protein>
    <submittedName>
        <fullName evidence="2">Uncharacterized protein</fullName>
    </submittedName>
</protein>
<accession>A0A6J4LP03</accession>
<gene>
    <name evidence="2" type="ORF">AVDCRST_MAG16-1689</name>
</gene>
<feature type="compositionally biased region" description="Basic residues" evidence="1">
    <location>
        <begin position="17"/>
        <end position="28"/>
    </location>
</feature>
<reference evidence="2" key="1">
    <citation type="submission" date="2020-02" db="EMBL/GenBank/DDBJ databases">
        <authorList>
            <person name="Meier V. D."/>
        </authorList>
    </citation>
    <scope>NUCLEOTIDE SEQUENCE</scope>
    <source>
        <strain evidence="2">AVDCRST_MAG16</strain>
    </source>
</reference>
<dbReference type="AlphaFoldDB" id="A0A6J4LP03"/>
<organism evidence="2">
    <name type="scientific">uncultured Frankineae bacterium</name>
    <dbReference type="NCBI Taxonomy" id="437475"/>
    <lineage>
        <taxon>Bacteria</taxon>
        <taxon>Bacillati</taxon>
        <taxon>Actinomycetota</taxon>
        <taxon>Actinomycetes</taxon>
        <taxon>Frankiales</taxon>
        <taxon>environmental samples</taxon>
    </lineage>
</organism>
<feature type="region of interest" description="Disordered" evidence="1">
    <location>
        <begin position="94"/>
        <end position="125"/>
    </location>
</feature>
<sequence length="125" mass="14420">DRPAPCSRAARPSPRTTGRRRVPGHRTPHLAAASAPAPHARRGLRRHDRRARRRGGAADRRRCLRPRRRRRPRVRAARRLVAADLRDAVRALGERLRDGRRRRGPGRVPGRGERRLHDDRRHLGL</sequence>
<dbReference type="EMBL" id="CADCUE010000148">
    <property type="protein sequence ID" value="CAA9338348.1"/>
    <property type="molecule type" value="Genomic_DNA"/>
</dbReference>
<feature type="compositionally biased region" description="Low complexity" evidence="1">
    <location>
        <begin position="29"/>
        <end position="38"/>
    </location>
</feature>
<feature type="non-terminal residue" evidence="2">
    <location>
        <position position="125"/>
    </location>
</feature>
<evidence type="ECO:0000313" key="2">
    <source>
        <dbReference type="EMBL" id="CAA9338348.1"/>
    </source>
</evidence>
<proteinExistence type="predicted"/>